<dbReference type="HOGENOM" id="CLU_181053_6_1_1"/>
<evidence type="ECO:0000313" key="4">
    <source>
        <dbReference type="EMBL" id="AES70932.1"/>
    </source>
</evidence>
<dbReference type="Gramene" id="rna16397">
    <property type="protein sequence ID" value="RHN68100.1"/>
    <property type="gene ID" value="gene16397"/>
</dbReference>
<dbReference type="AlphaFoldDB" id="A7KH81"/>
<dbReference type="STRING" id="3880.A7KH81"/>
<dbReference type="Proteomes" id="UP000002051">
    <property type="component" value="Chromosome 3"/>
</dbReference>
<reference evidence="3" key="1">
    <citation type="journal article" date="2007" name="Mol. Plant Microbe Interact.">
        <title>Genomic organization and evolutionary insights on GRP and NCR genes, two large nodule-specific gene families in Medicago truncatula.</title>
        <authorList>
            <person name="Alunni B."/>
            <person name="Kevei Z."/>
            <person name="Redondo-Nieto M."/>
            <person name="Kondorosi A."/>
            <person name="Mergaert P."/>
            <person name="Kondorosi E."/>
        </authorList>
    </citation>
    <scope>NUCLEOTIDE SEQUENCE</scope>
</reference>
<dbReference type="PaxDb" id="3880-AES70932"/>
<proteinExistence type="evidence at transcript level"/>
<evidence type="ECO:0000313" key="5">
    <source>
        <dbReference type="EMBL" id="RHN68100.1"/>
    </source>
</evidence>
<dbReference type="Proteomes" id="UP000265566">
    <property type="component" value="Chromosome 3"/>
</dbReference>
<dbReference type="InterPro" id="IPR009810">
    <property type="entry name" value="Nodulin_late_dom"/>
</dbReference>
<reference evidence="6" key="4">
    <citation type="submission" date="2015-04" db="UniProtKB">
        <authorList>
            <consortium name="EnsemblPlants"/>
        </authorList>
    </citation>
    <scope>IDENTIFICATION</scope>
    <source>
        <strain evidence="6">cv. Jemalong A17</strain>
    </source>
</reference>
<feature type="signal peptide" evidence="1">
    <location>
        <begin position="1"/>
        <end position="16"/>
    </location>
</feature>
<dbReference type="GO" id="GO:0046872">
    <property type="term" value="F:metal ion binding"/>
    <property type="evidence" value="ECO:0007669"/>
    <property type="project" value="InterPro"/>
</dbReference>
<keyword evidence="7" id="KW-1185">Reference proteome</keyword>
<evidence type="ECO:0000256" key="1">
    <source>
        <dbReference type="SAM" id="SignalP"/>
    </source>
</evidence>
<evidence type="ECO:0000313" key="8">
    <source>
        <dbReference type="Proteomes" id="UP000265566"/>
    </source>
</evidence>
<reference evidence="4 7" key="2">
    <citation type="journal article" date="2011" name="Nature">
        <title>The Medicago genome provides insight into the evolution of rhizobial symbioses.</title>
        <authorList>
            <person name="Young N.D."/>
            <person name="Debelle F."/>
            <person name="Oldroyd G.E."/>
            <person name="Geurts R."/>
            <person name="Cannon S.B."/>
            <person name="Udvardi M.K."/>
            <person name="Benedito V.A."/>
            <person name="Mayer K.F."/>
            <person name="Gouzy J."/>
            <person name="Schoof H."/>
            <person name="Van de Peer Y."/>
            <person name="Proost S."/>
            <person name="Cook D.R."/>
            <person name="Meyers B.C."/>
            <person name="Spannagl M."/>
            <person name="Cheung F."/>
            <person name="De Mita S."/>
            <person name="Krishnakumar V."/>
            <person name="Gundlach H."/>
            <person name="Zhou S."/>
            <person name="Mudge J."/>
            <person name="Bharti A.K."/>
            <person name="Murray J.D."/>
            <person name="Naoumkina M.A."/>
            <person name="Rosen B."/>
            <person name="Silverstein K.A."/>
            <person name="Tang H."/>
            <person name="Rombauts S."/>
            <person name="Zhao P.X."/>
            <person name="Zhou P."/>
            <person name="Barbe V."/>
            <person name="Bardou P."/>
            <person name="Bechner M."/>
            <person name="Bellec A."/>
            <person name="Berger A."/>
            <person name="Berges H."/>
            <person name="Bidwell S."/>
            <person name="Bisseling T."/>
            <person name="Choisne N."/>
            <person name="Couloux A."/>
            <person name="Denny R."/>
            <person name="Deshpande S."/>
            <person name="Dai X."/>
            <person name="Doyle J.J."/>
            <person name="Dudez A.M."/>
            <person name="Farmer A.D."/>
            <person name="Fouteau S."/>
            <person name="Franken C."/>
            <person name="Gibelin C."/>
            <person name="Gish J."/>
            <person name="Goldstein S."/>
            <person name="Gonzalez A.J."/>
            <person name="Green P.J."/>
            <person name="Hallab A."/>
            <person name="Hartog M."/>
            <person name="Hua A."/>
            <person name="Humphray S.J."/>
            <person name="Jeong D.H."/>
            <person name="Jing Y."/>
            <person name="Jocker A."/>
            <person name="Kenton S.M."/>
            <person name="Kim D.J."/>
            <person name="Klee K."/>
            <person name="Lai H."/>
            <person name="Lang C."/>
            <person name="Lin S."/>
            <person name="Macmil S.L."/>
            <person name="Magdelenat G."/>
            <person name="Matthews L."/>
            <person name="McCorrison J."/>
            <person name="Monaghan E.L."/>
            <person name="Mun J.H."/>
            <person name="Najar F.Z."/>
            <person name="Nicholson C."/>
            <person name="Noirot C."/>
            <person name="O'Bleness M."/>
            <person name="Paule C.R."/>
            <person name="Poulain J."/>
            <person name="Prion F."/>
            <person name="Qin B."/>
            <person name="Qu C."/>
            <person name="Retzel E.F."/>
            <person name="Riddle C."/>
            <person name="Sallet E."/>
            <person name="Samain S."/>
            <person name="Samson N."/>
            <person name="Sanders I."/>
            <person name="Saurat O."/>
            <person name="Scarpelli C."/>
            <person name="Schiex T."/>
            <person name="Segurens B."/>
            <person name="Severin A.J."/>
            <person name="Sherrier D.J."/>
            <person name="Shi R."/>
            <person name="Sims S."/>
            <person name="Singer S.R."/>
            <person name="Sinharoy S."/>
            <person name="Sterck L."/>
            <person name="Viollet A."/>
            <person name="Wang B.B."/>
            <person name="Wang K."/>
            <person name="Wang M."/>
            <person name="Wang X."/>
            <person name="Warfsmann J."/>
            <person name="Weissenbach J."/>
            <person name="White D.D."/>
            <person name="White J.D."/>
            <person name="Wiley G.B."/>
            <person name="Wincker P."/>
            <person name="Xing Y."/>
            <person name="Yang L."/>
            <person name="Yao Z."/>
            <person name="Ying F."/>
            <person name="Zhai J."/>
            <person name="Zhou L."/>
            <person name="Zuber A."/>
            <person name="Denarie J."/>
            <person name="Dixon R.A."/>
            <person name="May G.D."/>
            <person name="Schwartz D.C."/>
            <person name="Rogers J."/>
            <person name="Quetier F."/>
            <person name="Town C.D."/>
            <person name="Roe B.A."/>
        </authorList>
    </citation>
    <scope>NUCLEOTIDE SEQUENCE [LARGE SCALE GENOMIC DNA]</scope>
    <source>
        <strain evidence="4">A17</strain>
        <strain evidence="6 7">cv. Jemalong A17</strain>
    </source>
</reference>
<keyword evidence="1" id="KW-0732">Signal</keyword>
<evidence type="ECO:0000313" key="3">
    <source>
        <dbReference type="EMBL" id="ABS31388.1"/>
    </source>
</evidence>
<evidence type="ECO:0000313" key="7">
    <source>
        <dbReference type="Proteomes" id="UP000002051"/>
    </source>
</evidence>
<feature type="chain" id="PRO_5014565800" evidence="1">
    <location>
        <begin position="17"/>
        <end position="59"/>
    </location>
</feature>
<gene>
    <name evidence="4" type="ordered locus">MTR_3g065050</name>
    <name evidence="5" type="ORF">MtrunA17_Chr3g0110101</name>
</gene>
<dbReference type="EnsemblPlants" id="AES70932">
    <property type="protein sequence ID" value="AES70932"/>
    <property type="gene ID" value="MTR_3g065050"/>
</dbReference>
<protein>
    <submittedName>
        <fullName evidence="4">Nodule Cysteine-Rich (NCR) secreted peptide</fullName>
    </submittedName>
    <submittedName>
        <fullName evidence="3">Nodule-specific cysteine-rich peptide 77</fullName>
    </submittedName>
    <submittedName>
        <fullName evidence="5">Putative Late nodulin</fullName>
    </submittedName>
</protein>
<organism evidence="3">
    <name type="scientific">Medicago truncatula</name>
    <name type="common">Barrel medic</name>
    <name type="synonym">Medicago tribuloides</name>
    <dbReference type="NCBI Taxonomy" id="3880"/>
    <lineage>
        <taxon>Eukaryota</taxon>
        <taxon>Viridiplantae</taxon>
        <taxon>Streptophyta</taxon>
        <taxon>Embryophyta</taxon>
        <taxon>Tracheophyta</taxon>
        <taxon>Spermatophyta</taxon>
        <taxon>Magnoliopsida</taxon>
        <taxon>eudicotyledons</taxon>
        <taxon>Gunneridae</taxon>
        <taxon>Pentapetalae</taxon>
        <taxon>rosids</taxon>
        <taxon>fabids</taxon>
        <taxon>Fabales</taxon>
        <taxon>Fabaceae</taxon>
        <taxon>Papilionoideae</taxon>
        <taxon>50 kb inversion clade</taxon>
        <taxon>NPAAA clade</taxon>
        <taxon>Hologalegina</taxon>
        <taxon>IRL clade</taxon>
        <taxon>Trifolieae</taxon>
        <taxon>Medicago</taxon>
    </lineage>
</organism>
<accession>A7KH81</accession>
<reference evidence="5" key="6">
    <citation type="journal article" date="2018" name="Nat. Plants">
        <title>Whole-genome landscape of Medicago truncatula symbiotic genes.</title>
        <authorList>
            <person name="Pecrix Y."/>
            <person name="Gamas P."/>
            <person name="Carrere S."/>
        </authorList>
    </citation>
    <scope>NUCLEOTIDE SEQUENCE</scope>
    <source>
        <tissue evidence="5">Leaves</tissue>
    </source>
</reference>
<dbReference type="EMBL" id="PSQE01000003">
    <property type="protein sequence ID" value="RHN68100.1"/>
    <property type="molecule type" value="Genomic_DNA"/>
</dbReference>
<name>A7KH81_MEDTR</name>
<dbReference type="Pfam" id="PF07127">
    <property type="entry name" value="Nodulin_late"/>
    <property type="match status" value="1"/>
</dbReference>
<reference evidence="4 7" key="3">
    <citation type="journal article" date="2014" name="BMC Genomics">
        <title>An improved genome release (version Mt4.0) for the model legume Medicago truncatula.</title>
        <authorList>
            <person name="Tang H."/>
            <person name="Krishnakumar V."/>
            <person name="Bidwell S."/>
            <person name="Rosen B."/>
            <person name="Chan A."/>
            <person name="Zhou S."/>
            <person name="Gentzbittel L."/>
            <person name="Childs K.L."/>
            <person name="Yandell M."/>
            <person name="Gundlach H."/>
            <person name="Mayer K.F."/>
            <person name="Schwartz D.C."/>
            <person name="Town C.D."/>
        </authorList>
    </citation>
    <scope>GENOME REANNOTATION</scope>
    <source>
        <strain evidence="6 7">cv. Jemalong A17</strain>
    </source>
</reference>
<dbReference type="EMBL" id="EF414302">
    <property type="protein sequence ID" value="ABS31388.1"/>
    <property type="molecule type" value="mRNA"/>
</dbReference>
<dbReference type="EMBL" id="CM001219">
    <property type="protein sequence ID" value="AES70932.1"/>
    <property type="molecule type" value="Genomic_DNA"/>
</dbReference>
<evidence type="ECO:0000259" key="2">
    <source>
        <dbReference type="Pfam" id="PF07127"/>
    </source>
</evidence>
<reference evidence="8" key="5">
    <citation type="journal article" date="2018" name="Nat. Plants">
        <title>Whole-genome landscape of Medicago truncatula symbiotic genes.</title>
        <authorList>
            <person name="Pecrix Y."/>
            <person name="Staton S.E."/>
            <person name="Sallet E."/>
            <person name="Lelandais-Briere C."/>
            <person name="Moreau S."/>
            <person name="Carrere S."/>
            <person name="Blein T."/>
            <person name="Jardinaud M.F."/>
            <person name="Latrasse D."/>
            <person name="Zouine M."/>
            <person name="Zahm M."/>
            <person name="Kreplak J."/>
            <person name="Mayjonade B."/>
            <person name="Satge C."/>
            <person name="Perez M."/>
            <person name="Cauet S."/>
            <person name="Marande W."/>
            <person name="Chantry-Darmon C."/>
            <person name="Lopez-Roques C."/>
            <person name="Bouchez O."/>
            <person name="Berard A."/>
            <person name="Debelle F."/>
            <person name="Munos S."/>
            <person name="Bendahmane A."/>
            <person name="Berges H."/>
            <person name="Niebel A."/>
            <person name="Buitink J."/>
            <person name="Frugier F."/>
            <person name="Benhamed M."/>
            <person name="Crespi M."/>
            <person name="Gouzy J."/>
            <person name="Gamas P."/>
        </authorList>
    </citation>
    <scope>NUCLEOTIDE SEQUENCE [LARGE SCALE GENOMIC DNA]</scope>
    <source>
        <strain evidence="8">cv. Jemalong A17</strain>
    </source>
</reference>
<feature type="domain" description="Late nodulin" evidence="2">
    <location>
        <begin position="1"/>
        <end position="52"/>
    </location>
</feature>
<sequence length="59" mass="6854">MAHFLMFVYALITCLSLFLVEMGHLSIHCVSVDDCPKVEKPITMKCINNYCKYFVDHKL</sequence>
<evidence type="ECO:0000313" key="6">
    <source>
        <dbReference type="EnsemblPlants" id="AES70932"/>
    </source>
</evidence>